<evidence type="ECO:0000313" key="2">
    <source>
        <dbReference type="Proteomes" id="UP000026941"/>
    </source>
</evidence>
<comment type="caution">
    <text evidence="1">The sequence shown here is derived from an EMBL/GenBank/DDBJ whole genome shotgun (WGS) entry which is preliminary data.</text>
</comment>
<dbReference type="AlphaFoldDB" id="A0AA87U2J4"/>
<organism evidence="1 2">
    <name type="scientific">Rhizobium rhizogenes NBRC 13257</name>
    <dbReference type="NCBI Taxonomy" id="1220581"/>
    <lineage>
        <taxon>Bacteria</taxon>
        <taxon>Pseudomonadati</taxon>
        <taxon>Pseudomonadota</taxon>
        <taxon>Alphaproteobacteria</taxon>
        <taxon>Hyphomicrobiales</taxon>
        <taxon>Rhizobiaceae</taxon>
        <taxon>Rhizobium/Agrobacterium group</taxon>
        <taxon>Rhizobium</taxon>
    </lineage>
</organism>
<accession>A0AA87U2J4</accession>
<evidence type="ECO:0000313" key="1">
    <source>
        <dbReference type="EMBL" id="GAJ91482.1"/>
    </source>
</evidence>
<name>A0AA87U2J4_RHIRH</name>
<gene>
    <name evidence="1" type="ORF">RRH01S_02_01500</name>
</gene>
<protein>
    <submittedName>
        <fullName evidence="1">Uncharacterized protein</fullName>
    </submittedName>
</protein>
<sequence length="54" mass="5746">MSAGFRSLFTLLDTVGHIGSAVRAAEEFERSRGLHKVAKREMSPAYAAAAGIPL</sequence>
<dbReference type="Proteomes" id="UP000026941">
    <property type="component" value="Unassembled WGS sequence"/>
</dbReference>
<dbReference type="EMBL" id="BAYX01000002">
    <property type="protein sequence ID" value="GAJ91482.1"/>
    <property type="molecule type" value="Genomic_DNA"/>
</dbReference>
<reference evidence="1 2" key="1">
    <citation type="submission" date="2014-05" db="EMBL/GenBank/DDBJ databases">
        <title>Whole genome shotgun sequence of Rhizobium rhizogenes NBRC 13257.</title>
        <authorList>
            <person name="Katano-Makiyama Y."/>
            <person name="Hosoyama A."/>
            <person name="Hashimoto M."/>
            <person name="Hosoyama Y."/>
            <person name="Noguchi M."/>
            <person name="Tsuchikane K."/>
            <person name="Kimura A."/>
            <person name="Ohji S."/>
            <person name="Ichikawa N."/>
            <person name="Yamazoe A."/>
            <person name="Fujita N."/>
        </authorList>
    </citation>
    <scope>NUCLEOTIDE SEQUENCE [LARGE SCALE GENOMIC DNA]</scope>
    <source>
        <strain evidence="1 2">NBRC 13257</strain>
    </source>
</reference>
<dbReference type="RefSeq" id="WP_165586801.1">
    <property type="nucleotide sequence ID" value="NZ_BAYX01000002.1"/>
</dbReference>
<proteinExistence type="predicted"/>
<dbReference type="GeneID" id="86847750"/>